<dbReference type="SUPFAM" id="SSF52440">
    <property type="entry name" value="PreATP-grasp domain"/>
    <property type="match status" value="2"/>
</dbReference>
<dbReference type="SUPFAM" id="SSF56059">
    <property type="entry name" value="Glutathione synthetase ATP-binding domain-like"/>
    <property type="match status" value="2"/>
</dbReference>
<dbReference type="EMBL" id="JBHSZV010000010">
    <property type="protein sequence ID" value="MFC7060899.1"/>
    <property type="molecule type" value="Genomic_DNA"/>
</dbReference>
<keyword evidence="7" id="KW-0665">Pyrimidine biosynthesis</keyword>
<evidence type="ECO:0000256" key="9">
    <source>
        <dbReference type="ARBA" id="ARBA00047359"/>
    </source>
</evidence>
<dbReference type="InterPro" id="IPR016185">
    <property type="entry name" value="PreATP-grasp_dom_sf"/>
</dbReference>
<feature type="domain" description="ATP-grasp" evidence="11">
    <location>
        <begin position="659"/>
        <end position="847"/>
    </location>
</feature>
<organism evidence="12 13">
    <name type="scientific">Halobacillus seohaensis</name>
    <dbReference type="NCBI Taxonomy" id="447421"/>
    <lineage>
        <taxon>Bacteria</taxon>
        <taxon>Bacillati</taxon>
        <taxon>Bacillota</taxon>
        <taxon>Bacilli</taxon>
        <taxon>Bacillales</taxon>
        <taxon>Bacillaceae</taxon>
        <taxon>Halobacillus</taxon>
    </lineage>
</organism>
<sequence>MPKKILVIGSGPIIIGQAAEFDYSGTQGCLALKEEGHEVVLINNNPATIMTDNEVADKVYCEPLTIRSVEAIIKKESPDAVLAGLGGQTALNLAVELNKHNIFEKYNLELLGTSVASIQQGEDRELFRELMDDLHQPVPESQVVASVEEALQFTDQYGYPVISRPAYTLGGRGGGITDNEEELKELITNGLKASPIGQVIIEKSIAGFKEVEYEVMRDVNGTCISVCNMENFDPVGVHTGDSIVVAPSQTLTDQEYQMLRTAAFKIISALDVIGGCNVQFALDPHSKNYYVIEVNPRVSRSSALASKATGYPIAKMATKLALGYKLDQLKNPLTGTTYASFEPALDYVVVKFPRWPFDKFSNADRKLGTKMKATGEVMAIDRTLEGAFQKAVASLDQSITNMNPDELYDHLRKPTDLRYFAIIELLKQGVSTDTIHKETLIDLFFLNIVSNLVKAEATIQNEELTKQLLKTTKIQGFTDKKLAELKGVNESEIKQMRKEYNIKPSYKMVDTCAAEFEAATNYVYTTYAGTNEITPLPPNKKALIVGAGPIRIGQGVEFDYSAVKAIQSLRKLGWTTIMINNNPETVSTDYTTADRLYFDPINKEVIESIVEHEGIDLVFTQFGGQTAINIADELEEVGIPLAGISVDTIEQLEDREQFYSVLKKLDIPHIPGSMCHTMEEALDVADSYSYPLLCRPSYVIGGQGMVKVESESELKNALQETDSQHYPIVLDQFTTGMEAEIDLVADGKHVFIPEIMEHVEPAGVHSGDSMAIFPSPNLSIDVKETLKQYAQQIVQEVEYKGIMNIQFLLSEDTIYVLEVNPRASRTVPIISKVSGVSMIELAIRSLVGDPTLDFTNLHQPTFQHVAVKYPLFSSHALPELDHKLGANMLSTGEGMCLGFTVEEAMAKVFEHLPNPFENKQACLVETTGFVKGQSIDLKFSDWIKLKEAQVYMNDQNTEEASLRRIQALKSGITVFTQPSTFNAYIESLSYDPYQPTPLPGSTEKECI</sequence>
<accession>A0ABW2EEY8</accession>
<comment type="catalytic activity">
    <reaction evidence="9">
        <text>hydrogencarbonate + NH4(+) + 2 ATP = carbamoyl phosphate + 2 ADP + phosphate + 2 H(+)</text>
        <dbReference type="Rhea" id="RHEA:18029"/>
        <dbReference type="ChEBI" id="CHEBI:15378"/>
        <dbReference type="ChEBI" id="CHEBI:17544"/>
        <dbReference type="ChEBI" id="CHEBI:28938"/>
        <dbReference type="ChEBI" id="CHEBI:30616"/>
        <dbReference type="ChEBI" id="CHEBI:43474"/>
        <dbReference type="ChEBI" id="CHEBI:58228"/>
        <dbReference type="ChEBI" id="CHEBI:456216"/>
        <dbReference type="EC" id="6.3.4.16"/>
    </reaction>
</comment>
<dbReference type="EC" id="6.3.4.16" evidence="8"/>
<dbReference type="NCBIfam" id="NF009455">
    <property type="entry name" value="PRK12815.1"/>
    <property type="match status" value="1"/>
</dbReference>
<dbReference type="InterPro" id="IPR006275">
    <property type="entry name" value="CPSase_lsu"/>
</dbReference>
<evidence type="ECO:0000256" key="3">
    <source>
        <dbReference type="ARBA" id="ARBA00022598"/>
    </source>
</evidence>
<dbReference type="Pfam" id="PF02787">
    <property type="entry name" value="CPSase_L_D3"/>
    <property type="match status" value="1"/>
</dbReference>
<evidence type="ECO:0000256" key="1">
    <source>
        <dbReference type="ARBA" id="ARBA00009799"/>
    </source>
</evidence>
<name>A0ABW2EEY8_9BACI</name>
<dbReference type="NCBIfam" id="TIGR01369">
    <property type="entry name" value="CPSaseII_lrg"/>
    <property type="match status" value="1"/>
</dbReference>
<protein>
    <recommendedName>
        <fullName evidence="8">carbamoyl-phosphate synthase (ammonia)</fullName>
        <ecNumber evidence="8">6.3.4.16</ecNumber>
    </recommendedName>
</protein>
<dbReference type="Gene3D" id="3.30.470.20">
    <property type="entry name" value="ATP-grasp fold, B domain"/>
    <property type="match status" value="2"/>
</dbReference>
<dbReference type="PRINTS" id="PR00098">
    <property type="entry name" value="CPSASE"/>
</dbReference>
<evidence type="ECO:0000256" key="6">
    <source>
        <dbReference type="ARBA" id="ARBA00022840"/>
    </source>
</evidence>
<dbReference type="PANTHER" id="PTHR11405:SF53">
    <property type="entry name" value="CARBAMOYL-PHOSPHATE SYNTHASE [AMMONIA], MITOCHONDRIAL"/>
    <property type="match status" value="1"/>
</dbReference>
<dbReference type="PROSITE" id="PS00867">
    <property type="entry name" value="CPSASE_2"/>
    <property type="match status" value="2"/>
</dbReference>
<evidence type="ECO:0000256" key="4">
    <source>
        <dbReference type="ARBA" id="ARBA00022605"/>
    </source>
</evidence>
<dbReference type="PROSITE" id="PS50975">
    <property type="entry name" value="ATP_GRASP"/>
    <property type="match status" value="2"/>
</dbReference>
<dbReference type="Gene3D" id="1.10.1030.10">
    <property type="entry name" value="Carbamoyl-phosphate synthetase, large subunit oligomerisation domain"/>
    <property type="match status" value="1"/>
</dbReference>
<gene>
    <name evidence="12" type="ORF">ACFQIC_03315</name>
</gene>
<evidence type="ECO:0000256" key="8">
    <source>
        <dbReference type="ARBA" id="ARBA00044063"/>
    </source>
</evidence>
<keyword evidence="5 10" id="KW-0547">Nucleotide-binding</keyword>
<evidence type="ECO:0000256" key="10">
    <source>
        <dbReference type="PROSITE-ProRule" id="PRU00409"/>
    </source>
</evidence>
<feature type="domain" description="ATP-grasp" evidence="11">
    <location>
        <begin position="128"/>
        <end position="322"/>
    </location>
</feature>
<evidence type="ECO:0000256" key="2">
    <source>
        <dbReference type="ARBA" id="ARBA00022571"/>
    </source>
</evidence>
<dbReference type="InterPro" id="IPR058047">
    <property type="entry name" value="CPSase_preATP-grasp"/>
</dbReference>
<dbReference type="SMART" id="SM01096">
    <property type="entry name" value="CPSase_L_D3"/>
    <property type="match status" value="1"/>
</dbReference>
<evidence type="ECO:0000256" key="7">
    <source>
        <dbReference type="ARBA" id="ARBA00022975"/>
    </source>
</evidence>
<dbReference type="InterPro" id="IPR005480">
    <property type="entry name" value="CPSase_lsu_oligo"/>
</dbReference>
<dbReference type="Pfam" id="PF02786">
    <property type="entry name" value="CPSase_L_D2"/>
    <property type="match status" value="2"/>
</dbReference>
<evidence type="ECO:0000313" key="12">
    <source>
        <dbReference type="EMBL" id="MFC7060899.1"/>
    </source>
</evidence>
<comment type="similarity">
    <text evidence="1">Belongs to the CarB family.</text>
</comment>
<keyword evidence="2" id="KW-0055">Arginine biosynthesis</keyword>
<dbReference type="InterPro" id="IPR005479">
    <property type="entry name" value="CPAse_ATP-bd"/>
</dbReference>
<evidence type="ECO:0000313" key="13">
    <source>
        <dbReference type="Proteomes" id="UP001596410"/>
    </source>
</evidence>
<evidence type="ECO:0000256" key="5">
    <source>
        <dbReference type="ARBA" id="ARBA00022741"/>
    </source>
</evidence>
<evidence type="ECO:0000259" key="11">
    <source>
        <dbReference type="PROSITE" id="PS50975"/>
    </source>
</evidence>
<reference evidence="13" key="1">
    <citation type="journal article" date="2019" name="Int. J. Syst. Evol. Microbiol.">
        <title>The Global Catalogue of Microorganisms (GCM) 10K type strain sequencing project: providing services to taxonomists for standard genome sequencing and annotation.</title>
        <authorList>
            <consortium name="The Broad Institute Genomics Platform"/>
            <consortium name="The Broad Institute Genome Sequencing Center for Infectious Disease"/>
            <person name="Wu L."/>
            <person name="Ma J."/>
        </authorList>
    </citation>
    <scope>NUCLEOTIDE SEQUENCE [LARGE SCALE GENOMIC DNA]</scope>
    <source>
        <strain evidence="13">CGMCC 4.1621</strain>
    </source>
</reference>
<proteinExistence type="inferred from homology"/>
<dbReference type="NCBIfam" id="NF003671">
    <property type="entry name" value="PRK05294.1"/>
    <property type="match status" value="1"/>
</dbReference>
<dbReference type="InterPro" id="IPR005483">
    <property type="entry name" value="CPSase_dom"/>
</dbReference>
<dbReference type="InterPro" id="IPR011761">
    <property type="entry name" value="ATP-grasp"/>
</dbReference>
<dbReference type="InterPro" id="IPR036897">
    <property type="entry name" value="CarbamoylP_synth_lsu_oligo_sf"/>
</dbReference>
<keyword evidence="13" id="KW-1185">Reference proteome</keyword>
<dbReference type="SUPFAM" id="SSF48108">
    <property type="entry name" value="Carbamoyl phosphate synthetase, large subunit connection domain"/>
    <property type="match status" value="1"/>
</dbReference>
<dbReference type="RefSeq" id="WP_204708748.1">
    <property type="nucleotide sequence ID" value="NZ_JBHSZV010000010.1"/>
</dbReference>
<dbReference type="Pfam" id="PF25596">
    <property type="entry name" value="CPSase_L_D1"/>
    <property type="match status" value="2"/>
</dbReference>
<dbReference type="Gene3D" id="3.40.50.20">
    <property type="match status" value="2"/>
</dbReference>
<keyword evidence="4" id="KW-0028">Amino-acid biosynthesis</keyword>
<keyword evidence="3" id="KW-0436">Ligase</keyword>
<keyword evidence="6 10" id="KW-0067">ATP-binding</keyword>
<dbReference type="Proteomes" id="UP001596410">
    <property type="component" value="Unassembled WGS sequence"/>
</dbReference>
<dbReference type="PANTHER" id="PTHR11405">
    <property type="entry name" value="CARBAMOYLTRANSFERASE FAMILY MEMBER"/>
    <property type="match status" value="1"/>
</dbReference>
<comment type="caution">
    <text evidence="12">The sequence shown here is derived from an EMBL/GenBank/DDBJ whole genome shotgun (WGS) entry which is preliminary data.</text>
</comment>